<dbReference type="SMART" id="SM01022">
    <property type="entry name" value="ASCH"/>
    <property type="match status" value="1"/>
</dbReference>
<proteinExistence type="predicted"/>
<dbReference type="InterPro" id="IPR007374">
    <property type="entry name" value="ASCH_domain"/>
</dbReference>
<dbReference type="STRING" id="261392.SAMN02745149_00426"/>
<dbReference type="GeneID" id="78315746"/>
<dbReference type="PANTHER" id="PTHR39203:SF1">
    <property type="entry name" value="CYTOPLASMIC PROTEIN"/>
    <property type="match status" value="1"/>
</dbReference>
<sequence length="156" mass="17693">MTEKMTPLDEYWHTFLERTGRDSDTVCSGDLNFESKGMSNDSQIAMIAAGKKTAIFSSFPSFSIDGEPLPVSGELYLVLDRAGNPRCVIELDSVNIVPFNEVTWEMAQQEGEDENLEGWREKYREYLEDEGAVVGFDFSPDIRLVFQTFHVVYKGN</sequence>
<dbReference type="InterPro" id="IPR015947">
    <property type="entry name" value="PUA-like_sf"/>
</dbReference>
<dbReference type="Gene3D" id="3.10.400.10">
    <property type="entry name" value="Sulfate adenylyltransferase"/>
    <property type="match status" value="1"/>
</dbReference>
<evidence type="ECO:0000313" key="2">
    <source>
        <dbReference type="EMBL" id="SJZ30282.1"/>
    </source>
</evidence>
<organism evidence="2 3">
    <name type="scientific">Treponema porcinum</name>
    <dbReference type="NCBI Taxonomy" id="261392"/>
    <lineage>
        <taxon>Bacteria</taxon>
        <taxon>Pseudomonadati</taxon>
        <taxon>Spirochaetota</taxon>
        <taxon>Spirochaetia</taxon>
        <taxon>Spirochaetales</taxon>
        <taxon>Treponemataceae</taxon>
        <taxon>Treponema</taxon>
    </lineage>
</organism>
<dbReference type="InterPro" id="IPR009326">
    <property type="entry name" value="DUF984"/>
</dbReference>
<dbReference type="Pfam" id="PF04266">
    <property type="entry name" value="ASCH"/>
    <property type="match status" value="1"/>
</dbReference>
<feature type="domain" description="ASCH" evidence="1">
    <location>
        <begin position="38"/>
        <end position="153"/>
    </location>
</feature>
<name>A0A1T4JJE0_TREPO</name>
<gene>
    <name evidence="2" type="ORF">SAMN02745149_00426</name>
</gene>
<dbReference type="Proteomes" id="UP000190423">
    <property type="component" value="Unassembled WGS sequence"/>
</dbReference>
<dbReference type="EMBL" id="FUWG01000003">
    <property type="protein sequence ID" value="SJZ30282.1"/>
    <property type="molecule type" value="Genomic_DNA"/>
</dbReference>
<keyword evidence="3" id="KW-1185">Reference proteome</keyword>
<dbReference type="AlphaFoldDB" id="A0A1T4JJE0"/>
<dbReference type="PIRSF" id="PIRSF021320">
    <property type="entry name" value="DUF984"/>
    <property type="match status" value="1"/>
</dbReference>
<dbReference type="SUPFAM" id="SSF88697">
    <property type="entry name" value="PUA domain-like"/>
    <property type="match status" value="1"/>
</dbReference>
<protein>
    <submittedName>
        <fullName evidence="2">Uncharacterized protein YhfF</fullName>
    </submittedName>
</protein>
<dbReference type="PANTHER" id="PTHR39203">
    <property type="entry name" value="CYTOPLASMIC PROTEIN-RELATED"/>
    <property type="match status" value="1"/>
</dbReference>
<evidence type="ECO:0000313" key="3">
    <source>
        <dbReference type="Proteomes" id="UP000190423"/>
    </source>
</evidence>
<evidence type="ECO:0000259" key="1">
    <source>
        <dbReference type="SMART" id="SM01022"/>
    </source>
</evidence>
<accession>A0A1T4JJE0</accession>
<reference evidence="2 3" key="1">
    <citation type="submission" date="2017-02" db="EMBL/GenBank/DDBJ databases">
        <authorList>
            <person name="Peterson S.W."/>
        </authorList>
    </citation>
    <scope>NUCLEOTIDE SEQUENCE [LARGE SCALE GENOMIC DNA]</scope>
    <source>
        <strain evidence="2 3">ATCC BAA-908</strain>
    </source>
</reference>
<dbReference type="RefSeq" id="WP_234975359.1">
    <property type="nucleotide sequence ID" value="NZ_FUWG01000003.1"/>
</dbReference>